<name>A0ACC1BSD0_9ROSI</name>
<organism evidence="1 2">
    <name type="scientific">Pistacia atlantica</name>
    <dbReference type="NCBI Taxonomy" id="434234"/>
    <lineage>
        <taxon>Eukaryota</taxon>
        <taxon>Viridiplantae</taxon>
        <taxon>Streptophyta</taxon>
        <taxon>Embryophyta</taxon>
        <taxon>Tracheophyta</taxon>
        <taxon>Spermatophyta</taxon>
        <taxon>Magnoliopsida</taxon>
        <taxon>eudicotyledons</taxon>
        <taxon>Gunneridae</taxon>
        <taxon>Pentapetalae</taxon>
        <taxon>rosids</taxon>
        <taxon>malvids</taxon>
        <taxon>Sapindales</taxon>
        <taxon>Anacardiaceae</taxon>
        <taxon>Pistacia</taxon>
    </lineage>
</organism>
<sequence>MTRRRKYYENLIMRYCAPKFGKVKIEKDYHKSWLALEDFTIDKCSMSFVLEVVSKVRDLQELQHSNIYDCGELEEIIVEEDEENQILFFQNLLEIVVALKMGNQDEIADFPSEPSIDIECFDFDEIKESLPLYIENDEAKYQPGRRKKLTLKLETCS</sequence>
<proteinExistence type="predicted"/>
<accession>A0ACC1BSD0</accession>
<evidence type="ECO:0000313" key="2">
    <source>
        <dbReference type="Proteomes" id="UP001164250"/>
    </source>
</evidence>
<gene>
    <name evidence="1" type="ORF">Patl1_04197</name>
</gene>
<evidence type="ECO:0000313" key="1">
    <source>
        <dbReference type="EMBL" id="KAJ0102002.1"/>
    </source>
</evidence>
<dbReference type="EMBL" id="CM047899">
    <property type="protein sequence ID" value="KAJ0102002.1"/>
    <property type="molecule type" value="Genomic_DNA"/>
</dbReference>
<comment type="caution">
    <text evidence="1">The sequence shown here is derived from an EMBL/GenBank/DDBJ whole genome shotgun (WGS) entry which is preliminary data.</text>
</comment>
<reference evidence="2" key="1">
    <citation type="journal article" date="2023" name="G3 (Bethesda)">
        <title>Genome assembly and association tests identify interacting loci associated with vigor, precocity, and sex in interspecific pistachio rootstocks.</title>
        <authorList>
            <person name="Palmer W."/>
            <person name="Jacygrad E."/>
            <person name="Sagayaradj S."/>
            <person name="Cavanaugh K."/>
            <person name="Han R."/>
            <person name="Bertier L."/>
            <person name="Beede B."/>
            <person name="Kafkas S."/>
            <person name="Golino D."/>
            <person name="Preece J."/>
            <person name="Michelmore R."/>
        </authorList>
    </citation>
    <scope>NUCLEOTIDE SEQUENCE [LARGE SCALE GENOMIC DNA]</scope>
</reference>
<keyword evidence="2" id="KW-1185">Reference proteome</keyword>
<dbReference type="Proteomes" id="UP001164250">
    <property type="component" value="Chromosome 3"/>
</dbReference>
<protein>
    <submittedName>
        <fullName evidence="1">Uncharacterized protein</fullName>
    </submittedName>
</protein>